<organism evidence="1">
    <name type="scientific">Myoviridae sp. ctRPH1</name>
    <dbReference type="NCBI Taxonomy" id="2826650"/>
    <lineage>
        <taxon>Viruses</taxon>
        <taxon>Duplodnaviria</taxon>
        <taxon>Heunggongvirae</taxon>
        <taxon>Uroviricota</taxon>
        <taxon>Caudoviricetes</taxon>
    </lineage>
</organism>
<reference evidence="1" key="1">
    <citation type="journal article" date="2021" name="Proc. Natl. Acad. Sci. U.S.A.">
        <title>A Catalog of Tens of Thousands of Viruses from Human Metagenomes Reveals Hidden Associations with Chronic Diseases.</title>
        <authorList>
            <person name="Tisza M.J."/>
            <person name="Buck C.B."/>
        </authorList>
    </citation>
    <scope>NUCLEOTIDE SEQUENCE</scope>
    <source>
        <strain evidence="1">CtRPH1</strain>
    </source>
</reference>
<dbReference type="Pfam" id="PF05133">
    <property type="entry name" value="SPP1_portal"/>
    <property type="match status" value="1"/>
</dbReference>
<protein>
    <submittedName>
        <fullName evidence="1">Portal protein</fullName>
    </submittedName>
</protein>
<sequence length="477" mass="53170">MSNAVILKLNDLGYSTVPGAVYAKIAEWKSWYQGNVRDFHRYTVRNGDREINRRRYSLGMGKKLCEDWANLLLNEKVQITLEGRAEQAFVDAVLRANNFAVKGNEAQELKAALGTAAYVARVVDQPVSDSGEMLPDGGARIVLDYVTAEHIYPLTWQNGMVTSCAFASELTRGGHAYLYLQIHRKDTDGTYVIENRMYRADNGLLEDARLDEVEGYERIAPTVYTGSAQRQFVIDRLNLVNNLNPSLPTGIAVFANALDVLRGVDIAYDSYVNEFLLGKRRVLVQPSVSRYEGGQPIFDPEDVAYYVLPEDVADSAAITPIDMPLRTAEHNTGIQDQLNLLSSKCGFGETYYRFSGGSVATATQVISENSTMFRTVKKHEIILESVLVELCRILLHLGNTAMDAGLDEDVEISIDFDDSIIEDKSTEFARDMQLLQAGILCDWEFRAKWLNEDEETAKAALPKMQTLTDGTEPSGVE</sequence>
<evidence type="ECO:0000313" key="1">
    <source>
        <dbReference type="EMBL" id="DAD79241.1"/>
    </source>
</evidence>
<dbReference type="InterPro" id="IPR021145">
    <property type="entry name" value="Portal_protein_SPP1_Gp6-like"/>
</dbReference>
<proteinExistence type="predicted"/>
<name>A0A8S5MA67_9CAUD</name>
<accession>A0A8S5MA67</accession>
<dbReference type="EMBL" id="BK014862">
    <property type="protein sequence ID" value="DAD79241.1"/>
    <property type="molecule type" value="Genomic_DNA"/>
</dbReference>